<dbReference type="InterPro" id="IPR001412">
    <property type="entry name" value="aa-tRNA-synth_I_CS"/>
</dbReference>
<dbReference type="Proteomes" id="UP000799302">
    <property type="component" value="Unassembled WGS sequence"/>
</dbReference>
<proteinExistence type="inferred from homology"/>
<dbReference type="EMBL" id="MU004243">
    <property type="protein sequence ID" value="KAF2664275.1"/>
    <property type="molecule type" value="Genomic_DNA"/>
</dbReference>
<keyword evidence="12" id="KW-1185">Reference proteome</keyword>
<comment type="similarity">
    <text evidence="1 8">Belongs to the class-I aminoacyl-tRNA synthetase family.</text>
</comment>
<dbReference type="PANTHER" id="PTHR11766:SF0">
    <property type="entry name" value="TYROSINE--TRNA LIGASE, MITOCHONDRIAL"/>
    <property type="match status" value="1"/>
</dbReference>
<evidence type="ECO:0000256" key="9">
    <source>
        <dbReference type="SAM" id="MobiDB-lite"/>
    </source>
</evidence>
<evidence type="ECO:0000256" key="8">
    <source>
        <dbReference type="RuleBase" id="RU361234"/>
    </source>
</evidence>
<dbReference type="GO" id="GO:0005524">
    <property type="term" value="F:ATP binding"/>
    <property type="evidence" value="ECO:0007669"/>
    <property type="project" value="UniProtKB-KW"/>
</dbReference>
<comment type="catalytic activity">
    <reaction evidence="7 8">
        <text>tRNA(Tyr) + L-tyrosine + ATP = L-tyrosyl-tRNA(Tyr) + AMP + diphosphate + H(+)</text>
        <dbReference type="Rhea" id="RHEA:10220"/>
        <dbReference type="Rhea" id="RHEA-COMP:9706"/>
        <dbReference type="Rhea" id="RHEA-COMP:9707"/>
        <dbReference type="ChEBI" id="CHEBI:15378"/>
        <dbReference type="ChEBI" id="CHEBI:30616"/>
        <dbReference type="ChEBI" id="CHEBI:33019"/>
        <dbReference type="ChEBI" id="CHEBI:58315"/>
        <dbReference type="ChEBI" id="CHEBI:78442"/>
        <dbReference type="ChEBI" id="CHEBI:78536"/>
        <dbReference type="ChEBI" id="CHEBI:456215"/>
        <dbReference type="EC" id="6.1.1.1"/>
    </reaction>
</comment>
<name>A0A6A6TW00_9PEZI</name>
<dbReference type="InterPro" id="IPR014729">
    <property type="entry name" value="Rossmann-like_a/b/a_fold"/>
</dbReference>
<keyword evidence="3 8" id="KW-0547">Nucleotide-binding</keyword>
<feature type="domain" description="Tyrosyl-tRNA synthetase C-terminal" evidence="10">
    <location>
        <begin position="453"/>
        <end position="544"/>
    </location>
</feature>
<dbReference type="InterPro" id="IPR024088">
    <property type="entry name" value="Tyr-tRNA-ligase_bac-type"/>
</dbReference>
<dbReference type="Gene3D" id="1.10.240.10">
    <property type="entry name" value="Tyrosyl-Transfer RNA Synthetase"/>
    <property type="match status" value="1"/>
</dbReference>
<reference evidence="11" key="1">
    <citation type="journal article" date="2020" name="Stud. Mycol.">
        <title>101 Dothideomycetes genomes: a test case for predicting lifestyles and emergence of pathogens.</title>
        <authorList>
            <person name="Haridas S."/>
            <person name="Albert R."/>
            <person name="Binder M."/>
            <person name="Bloem J."/>
            <person name="Labutti K."/>
            <person name="Salamov A."/>
            <person name="Andreopoulos B."/>
            <person name="Baker S."/>
            <person name="Barry K."/>
            <person name="Bills G."/>
            <person name="Bluhm B."/>
            <person name="Cannon C."/>
            <person name="Castanera R."/>
            <person name="Culley D."/>
            <person name="Daum C."/>
            <person name="Ezra D."/>
            <person name="Gonzalez J."/>
            <person name="Henrissat B."/>
            <person name="Kuo A."/>
            <person name="Liang C."/>
            <person name="Lipzen A."/>
            <person name="Lutzoni F."/>
            <person name="Magnuson J."/>
            <person name="Mondo S."/>
            <person name="Nolan M."/>
            <person name="Ohm R."/>
            <person name="Pangilinan J."/>
            <person name="Park H.-J."/>
            <person name="Ramirez L."/>
            <person name="Alfaro M."/>
            <person name="Sun H."/>
            <person name="Tritt A."/>
            <person name="Yoshinaga Y."/>
            <person name="Zwiers L.-H."/>
            <person name="Turgeon B."/>
            <person name="Goodwin S."/>
            <person name="Spatafora J."/>
            <person name="Crous P."/>
            <person name="Grigoriev I."/>
        </authorList>
    </citation>
    <scope>NUCLEOTIDE SEQUENCE</scope>
    <source>
        <strain evidence="11">CBS 115976</strain>
    </source>
</reference>
<dbReference type="InterPro" id="IPR002307">
    <property type="entry name" value="Tyr-tRNA-ligase"/>
</dbReference>
<dbReference type="Pfam" id="PF16714">
    <property type="entry name" value="TyrRSs_C"/>
    <property type="match status" value="1"/>
</dbReference>
<dbReference type="FunFam" id="1.10.240.10:FF:000001">
    <property type="entry name" value="Tyrosine--tRNA ligase"/>
    <property type="match status" value="1"/>
</dbReference>
<dbReference type="FunFam" id="3.40.50.620:FF:000227">
    <property type="entry name" value="Tyrosine--tRNA ligase"/>
    <property type="match status" value="1"/>
</dbReference>
<evidence type="ECO:0000256" key="2">
    <source>
        <dbReference type="ARBA" id="ARBA00022598"/>
    </source>
</evidence>
<dbReference type="GO" id="GO:0004831">
    <property type="term" value="F:tyrosine-tRNA ligase activity"/>
    <property type="evidence" value="ECO:0007669"/>
    <property type="project" value="UniProtKB-EC"/>
</dbReference>
<evidence type="ECO:0000256" key="5">
    <source>
        <dbReference type="ARBA" id="ARBA00022917"/>
    </source>
</evidence>
<dbReference type="Pfam" id="PF00579">
    <property type="entry name" value="tRNA-synt_1b"/>
    <property type="match status" value="1"/>
</dbReference>
<dbReference type="NCBIfam" id="TIGR00234">
    <property type="entry name" value="tyrS"/>
    <property type="match status" value="1"/>
</dbReference>
<evidence type="ECO:0000256" key="6">
    <source>
        <dbReference type="ARBA" id="ARBA00023146"/>
    </source>
</evidence>
<dbReference type="SUPFAM" id="SSF52374">
    <property type="entry name" value="Nucleotidylyl transferase"/>
    <property type="match status" value="1"/>
</dbReference>
<organism evidence="11 12">
    <name type="scientific">Microthyrium microscopicum</name>
    <dbReference type="NCBI Taxonomy" id="703497"/>
    <lineage>
        <taxon>Eukaryota</taxon>
        <taxon>Fungi</taxon>
        <taxon>Dikarya</taxon>
        <taxon>Ascomycota</taxon>
        <taxon>Pezizomycotina</taxon>
        <taxon>Dothideomycetes</taxon>
        <taxon>Dothideomycetes incertae sedis</taxon>
        <taxon>Microthyriales</taxon>
        <taxon>Microthyriaceae</taxon>
        <taxon>Microthyrium</taxon>
    </lineage>
</organism>
<protein>
    <recommendedName>
        <fullName evidence="8">Tyrosine--tRNA ligase</fullName>
        <ecNumber evidence="8">6.1.1.1</ecNumber>
    </recommendedName>
    <alternativeName>
        <fullName evidence="8">Tyrosyl-tRNA synthetase</fullName>
    </alternativeName>
</protein>
<dbReference type="GO" id="GO:0005829">
    <property type="term" value="C:cytosol"/>
    <property type="evidence" value="ECO:0007669"/>
    <property type="project" value="TreeGrafter"/>
</dbReference>
<dbReference type="GO" id="GO:0003723">
    <property type="term" value="F:RNA binding"/>
    <property type="evidence" value="ECO:0007669"/>
    <property type="project" value="InterPro"/>
</dbReference>
<accession>A0A6A6TW00</accession>
<evidence type="ECO:0000259" key="10">
    <source>
        <dbReference type="Pfam" id="PF16714"/>
    </source>
</evidence>
<dbReference type="CDD" id="cd00805">
    <property type="entry name" value="TyrRS_core"/>
    <property type="match status" value="1"/>
</dbReference>
<dbReference type="Gene3D" id="3.40.50.620">
    <property type="entry name" value="HUPs"/>
    <property type="match status" value="1"/>
</dbReference>
<evidence type="ECO:0000256" key="4">
    <source>
        <dbReference type="ARBA" id="ARBA00022840"/>
    </source>
</evidence>
<dbReference type="PRINTS" id="PR01040">
    <property type="entry name" value="TRNASYNTHTYR"/>
</dbReference>
<keyword evidence="6 8" id="KW-0030">Aminoacyl-tRNA synthetase</keyword>
<evidence type="ECO:0000256" key="7">
    <source>
        <dbReference type="ARBA" id="ARBA00048248"/>
    </source>
</evidence>
<dbReference type="PANTHER" id="PTHR11766">
    <property type="entry name" value="TYROSYL-TRNA SYNTHETASE"/>
    <property type="match status" value="1"/>
</dbReference>
<dbReference type="InterPro" id="IPR032005">
    <property type="entry name" value="TyrRSs_C"/>
</dbReference>
<feature type="compositionally biased region" description="Basic and acidic residues" evidence="9">
    <location>
        <begin position="578"/>
        <end position="590"/>
    </location>
</feature>
<dbReference type="PROSITE" id="PS00178">
    <property type="entry name" value="AA_TRNA_LIGASE_I"/>
    <property type="match status" value="1"/>
</dbReference>
<dbReference type="InterPro" id="IPR002305">
    <property type="entry name" value="aa-tRNA-synth_Ic"/>
</dbReference>
<keyword evidence="2 8" id="KW-0436">Ligase</keyword>
<keyword evidence="4 8" id="KW-0067">ATP-binding</keyword>
<dbReference type="GO" id="GO:0006437">
    <property type="term" value="P:tyrosyl-tRNA aminoacylation"/>
    <property type="evidence" value="ECO:0007669"/>
    <property type="project" value="InterPro"/>
</dbReference>
<dbReference type="EC" id="6.1.1.1" evidence="8"/>
<dbReference type="AlphaFoldDB" id="A0A6A6TW00"/>
<sequence length="590" mass="66597">MASKPLICRRCIRKLDPRLIPKRLYHEQWIQHKTFADIEWTNRAAEIAQGRRKSMLEIFEERGYVHQIAGGRDELDQLLNNKRVAAYVGVDPTAPSLHVGHLIPFMAIFHMYLHGYGAVTLLGGATAQVGDPTGRTSEREQLDNVERKNNISFMHQQLGAIWQSVERLAVKYGYQKHRYWKRALLNNNVWLNKVPAHEMMKLMGTGLRMGSLSSRDSVKNRMESKDGMSLAEFCYPMFQAWDWWHMYQSIGVQIQIGGADQFGNIITGIEGVKHVAKNHPHQDVRIPPETENWQPMGFTVPLLTTSSGEKFGKSAGNAVWLNREMTTPFDLYAYFLATSDVDVEKYLKLFTFMPMESITDLMALHTPTPEKRLAQHRLAHEFLELAHGPIIAQETADEHTNRAASRREISLSAAMAQVTPTAQHEKPISWSLNKNAPRAMAKNTHAETQEITLDLLSTMTYPALLHHVGLVASRSEGQRLVNNQGAYVAWYKSELDDNLQWRAIRTTKAGSPVKPVVWNGPDSKMGLLIVRVGKWNVKMIRVTREDPSAMTIVDGGLDAEEGQDVGANGTADPTDTIETEKKLNAFSREV</sequence>
<evidence type="ECO:0000313" key="12">
    <source>
        <dbReference type="Proteomes" id="UP000799302"/>
    </source>
</evidence>
<gene>
    <name evidence="11" type="ORF">BT63DRAFT_429791</name>
</gene>
<feature type="region of interest" description="Disordered" evidence="9">
    <location>
        <begin position="559"/>
        <end position="590"/>
    </location>
</feature>
<evidence type="ECO:0000313" key="11">
    <source>
        <dbReference type="EMBL" id="KAF2664275.1"/>
    </source>
</evidence>
<evidence type="ECO:0000256" key="1">
    <source>
        <dbReference type="ARBA" id="ARBA00005594"/>
    </source>
</evidence>
<keyword evidence="5 8" id="KW-0648">Protein biosynthesis</keyword>
<evidence type="ECO:0000256" key="3">
    <source>
        <dbReference type="ARBA" id="ARBA00022741"/>
    </source>
</evidence>
<dbReference type="GO" id="GO:0005739">
    <property type="term" value="C:mitochondrion"/>
    <property type="evidence" value="ECO:0007669"/>
    <property type="project" value="TreeGrafter"/>
</dbReference>
<dbReference type="OrthoDB" id="337870at2759"/>